<evidence type="ECO:0000256" key="5">
    <source>
        <dbReference type="ARBA" id="ARBA00023180"/>
    </source>
</evidence>
<dbReference type="FunFam" id="3.10.250.10:FF:000007">
    <property type="entry name" value="Soluble scavenger receptor cysteine-rich domain-containing protein SSC5D"/>
    <property type="match status" value="1"/>
</dbReference>
<dbReference type="Gene3D" id="3.10.250.10">
    <property type="entry name" value="SRCR-like domain"/>
    <property type="match status" value="2"/>
</dbReference>
<name>A0A7L1V8J6_SITEU</name>
<evidence type="ECO:0000313" key="12">
    <source>
        <dbReference type="Proteomes" id="UP000583915"/>
    </source>
</evidence>
<evidence type="ECO:0000256" key="3">
    <source>
        <dbReference type="ARBA" id="ARBA00023157"/>
    </source>
</evidence>
<evidence type="ECO:0000259" key="10">
    <source>
        <dbReference type="PROSITE" id="PS50287"/>
    </source>
</evidence>
<dbReference type="SUPFAM" id="SSF56487">
    <property type="entry name" value="SRCR-like"/>
    <property type="match status" value="2"/>
</dbReference>
<keyword evidence="2" id="KW-0677">Repeat</keyword>
<feature type="disulfide bond" evidence="9">
    <location>
        <begin position="13"/>
        <end position="23"/>
    </location>
</feature>
<dbReference type="Proteomes" id="UP000583915">
    <property type="component" value="Unassembled WGS sequence"/>
</dbReference>
<dbReference type="EMBL" id="VXBS01005562">
    <property type="protein sequence ID" value="NXO81639.1"/>
    <property type="molecule type" value="Genomic_DNA"/>
</dbReference>
<dbReference type="PROSITE" id="PS50287">
    <property type="entry name" value="SRCR_2"/>
    <property type="match status" value="2"/>
</dbReference>
<evidence type="ECO:0000256" key="6">
    <source>
        <dbReference type="ARBA" id="ARBA00058074"/>
    </source>
</evidence>
<evidence type="ECO:0000256" key="4">
    <source>
        <dbReference type="ARBA" id="ARBA00023170"/>
    </source>
</evidence>
<protein>
    <recommendedName>
        <fullName evidence="8">Soluble scavenger receptor cysteine-rich domain-containing protein SSC5D</fullName>
    </recommendedName>
</protein>
<comment type="subunit">
    <text evidence="7">Interacts with LGALS1 and laminin.</text>
</comment>
<dbReference type="GO" id="GO:0016020">
    <property type="term" value="C:membrane"/>
    <property type="evidence" value="ECO:0007669"/>
    <property type="project" value="InterPro"/>
</dbReference>
<dbReference type="Pfam" id="PF00530">
    <property type="entry name" value="SRCR"/>
    <property type="match status" value="2"/>
</dbReference>
<evidence type="ECO:0000256" key="9">
    <source>
        <dbReference type="PROSITE-ProRule" id="PRU00196"/>
    </source>
</evidence>
<feature type="non-terminal residue" evidence="11">
    <location>
        <position position="1"/>
    </location>
</feature>
<gene>
    <name evidence="11" type="primary">Dmbt1_5</name>
    <name evidence="11" type="ORF">SITEUR_R01222</name>
</gene>
<dbReference type="PROSITE" id="PS00420">
    <property type="entry name" value="SRCR_1"/>
    <property type="match status" value="1"/>
</dbReference>
<sequence>QGAGPIWLDDVTCKGEEPDFFRCEHRPWGEHNCGHGEDAAVVCTGEPGSGEARLVGGPHLCAGRVEVKHEGRWGTVCDRGWDLRDAQVICRQVGCGPARAAPGRAHFGRGSGQVWLSELTCTGRERHLGHCPAPPWGNNTCGHGEDAGVECTGVPRCPQVYPGTPRC</sequence>
<comment type="caution">
    <text evidence="11">The sequence shown here is derived from an EMBL/GenBank/DDBJ whole genome shotgun (WGS) entry which is preliminary data.</text>
</comment>
<evidence type="ECO:0000256" key="8">
    <source>
        <dbReference type="ARBA" id="ARBA00069168"/>
    </source>
</evidence>
<dbReference type="AlphaFoldDB" id="A0A7L1V8J6"/>
<feature type="domain" description="SRCR" evidence="10">
    <location>
        <begin position="1"/>
        <end position="44"/>
    </location>
</feature>
<feature type="non-terminal residue" evidence="11">
    <location>
        <position position="167"/>
    </location>
</feature>
<evidence type="ECO:0000313" key="11">
    <source>
        <dbReference type="EMBL" id="NXO81639.1"/>
    </source>
</evidence>
<dbReference type="PRINTS" id="PR00258">
    <property type="entry name" value="SPERACTRCPTR"/>
</dbReference>
<comment type="function">
    <text evidence="6">Binds to extracellular matrix proteins. Binds to pathogen-associated molecular patterns (PAMPs) present on the cell walls of Gram-positive and Gram-negative bacteria and fungi, behaving as a pattern recognition receptor (PRR). Induces bacterial and fungal aggregation and subsequent inhibition of PAMP-induced cytokine release. Does not possess intrinsic bactericidal activity. May play a role in the innate defense and homeostasis of certain epithelial surfaces.</text>
</comment>
<keyword evidence="4" id="KW-0675">Receptor</keyword>
<keyword evidence="3 9" id="KW-1015">Disulfide bond</keyword>
<evidence type="ECO:0000256" key="1">
    <source>
        <dbReference type="ARBA" id="ARBA00022729"/>
    </source>
</evidence>
<organism evidence="11 12">
    <name type="scientific">Sitta europaea</name>
    <name type="common">Eurasian nuthatch</name>
    <dbReference type="NCBI Taxonomy" id="50251"/>
    <lineage>
        <taxon>Eukaryota</taxon>
        <taxon>Metazoa</taxon>
        <taxon>Chordata</taxon>
        <taxon>Craniata</taxon>
        <taxon>Vertebrata</taxon>
        <taxon>Euteleostomi</taxon>
        <taxon>Archelosauria</taxon>
        <taxon>Archosauria</taxon>
        <taxon>Dinosauria</taxon>
        <taxon>Saurischia</taxon>
        <taxon>Theropoda</taxon>
        <taxon>Coelurosauria</taxon>
        <taxon>Aves</taxon>
        <taxon>Neognathae</taxon>
        <taxon>Neoaves</taxon>
        <taxon>Telluraves</taxon>
        <taxon>Australaves</taxon>
        <taxon>Passeriformes</taxon>
        <taxon>Sittidae</taxon>
        <taxon>Sitta</taxon>
    </lineage>
</organism>
<accession>A0A7L1V8J6</accession>
<dbReference type="InterPro" id="IPR001190">
    <property type="entry name" value="SRCR"/>
</dbReference>
<evidence type="ECO:0000256" key="7">
    <source>
        <dbReference type="ARBA" id="ARBA00064153"/>
    </source>
</evidence>
<dbReference type="PANTHER" id="PTHR19331">
    <property type="entry name" value="SCAVENGER RECEPTOR DOMAIN-CONTAINING"/>
    <property type="match status" value="1"/>
</dbReference>
<feature type="disulfide bond" evidence="9">
    <location>
        <begin position="77"/>
        <end position="141"/>
    </location>
</feature>
<feature type="domain" description="SRCR" evidence="10">
    <location>
        <begin position="52"/>
        <end position="152"/>
    </location>
</feature>
<dbReference type="SMART" id="SM00202">
    <property type="entry name" value="SR"/>
    <property type="match status" value="1"/>
</dbReference>
<evidence type="ECO:0000256" key="2">
    <source>
        <dbReference type="ARBA" id="ARBA00022737"/>
    </source>
</evidence>
<dbReference type="PANTHER" id="PTHR19331:SF487">
    <property type="entry name" value="SOLUBLE SCAVENGER RECEPTOR CYSTEINE-RICH DOMAIN-CONTAINING PROTEIN SSC5D"/>
    <property type="match status" value="1"/>
</dbReference>
<proteinExistence type="predicted"/>
<feature type="disulfide bond" evidence="9">
    <location>
        <begin position="121"/>
        <end position="131"/>
    </location>
</feature>
<comment type="caution">
    <text evidence="9">Lacks conserved residue(s) required for the propagation of feature annotation.</text>
</comment>
<reference evidence="11 12" key="1">
    <citation type="submission" date="2019-09" db="EMBL/GenBank/DDBJ databases">
        <title>Bird 10,000 Genomes (B10K) Project - Family phase.</title>
        <authorList>
            <person name="Zhang G."/>
        </authorList>
    </citation>
    <scope>NUCLEOTIDE SEQUENCE [LARGE SCALE GENOMIC DNA]</scope>
    <source>
        <strain evidence="11">B10K-DU-002-25</strain>
        <tissue evidence="11">Muscle</tissue>
    </source>
</reference>
<feature type="disulfide bond" evidence="9">
    <location>
        <begin position="90"/>
        <end position="151"/>
    </location>
</feature>
<dbReference type="InterPro" id="IPR036772">
    <property type="entry name" value="SRCR-like_dom_sf"/>
</dbReference>
<keyword evidence="1" id="KW-0732">Signal</keyword>
<keyword evidence="12" id="KW-1185">Reference proteome</keyword>
<keyword evidence="5" id="KW-0325">Glycoprotein</keyword>